<comment type="similarity">
    <text evidence="1">Belongs to the transposase 7 family.</text>
</comment>
<dbReference type="AlphaFoldDB" id="A0A8J3I8D8"/>
<feature type="domain" description="DUF4158" evidence="6">
    <location>
        <begin position="3"/>
        <end position="154"/>
    </location>
</feature>
<evidence type="ECO:0000313" key="8">
    <source>
        <dbReference type="Proteomes" id="UP000612362"/>
    </source>
</evidence>
<evidence type="ECO:0000256" key="1">
    <source>
        <dbReference type="ARBA" id="ARBA00009402"/>
    </source>
</evidence>
<dbReference type="InterPro" id="IPR002513">
    <property type="entry name" value="Tn3_Tnp_DDE_dom"/>
</dbReference>
<sequence length="736" mass="85155">MKRQWQQEELLHEWTLHLEDKLLLENKSGANRLGCALLLKYFQRMGRFPQHKHEISSNVISHVAAQVGVPAADYLQYDWAGRSIKEHRAQIRTVLKFRETTVADGEAVSAWLAEHVLPHEHQEDAVRQACYHHLRTQRLEPPTPQRVTRIVRSAYRTFETALYEQTYVQLDETTRQAIDALLVDEAPAPDSLQEGREDEPTTLHELRMDPGRVGVETMLTEIAKLRRIRRLGLPADLFHHLSPKVVRVYRQRAGTETPSLLRAHPEPIRLTLLAALCWQRSQEITDSLVDLLIQIVHRIGARAERRVEDVYVQELKKVAGKESILYQIADASVRNPDGLVREVVYPVASEMLLHDLIKEYESKGPLFRRQVHVVMRSSYRSHYRRILPHLLDVLDFRCNNDQYRPMIRALTLVKDYVHSPRQFYPQEEIIPIKDIVRPKWRDLVVEKDEDGVERVNRINYEVCLLQALRDKVRSKEIWVKGGSRYRNPDEDLPKDFEEQRLEYYEALKQPTQAQEFTDTLQAAMQQALSSLDTAMPRLAPKVRVSTRRGGWIHLSPLDAQPEPVNLSRLKLEVSRQWPMTSLLDMLKETDLQVNFTEQLTSISQREVLSREVLQKRLLLCLYGLGTNTGFKRLTSADPGTTDADLRYVRSRYIHKEQLRNAISTVANAIFQVRKEEIWGKEQPPVPPTQKSLEPGTRICSPSGIFVIAALASWCIGTSKRSPPVFIRRSKVVLRQK</sequence>
<evidence type="ECO:0000256" key="2">
    <source>
        <dbReference type="ARBA" id="ARBA00022578"/>
    </source>
</evidence>
<organism evidence="7 8">
    <name type="scientific">Ktedonospora formicarum</name>
    <dbReference type="NCBI Taxonomy" id="2778364"/>
    <lineage>
        <taxon>Bacteria</taxon>
        <taxon>Bacillati</taxon>
        <taxon>Chloroflexota</taxon>
        <taxon>Ktedonobacteria</taxon>
        <taxon>Ktedonobacterales</taxon>
        <taxon>Ktedonobacteraceae</taxon>
        <taxon>Ktedonospora</taxon>
    </lineage>
</organism>
<dbReference type="EMBL" id="BNJF01000012">
    <property type="protein sequence ID" value="GHO51389.1"/>
    <property type="molecule type" value="Genomic_DNA"/>
</dbReference>
<dbReference type="Pfam" id="PF13700">
    <property type="entry name" value="DUF4158"/>
    <property type="match status" value="1"/>
</dbReference>
<keyword evidence="4" id="KW-0233">DNA recombination</keyword>
<evidence type="ECO:0000313" key="7">
    <source>
        <dbReference type="EMBL" id="GHO51389.1"/>
    </source>
</evidence>
<evidence type="ECO:0000259" key="6">
    <source>
        <dbReference type="Pfam" id="PF13700"/>
    </source>
</evidence>
<reference evidence="7" key="1">
    <citation type="submission" date="2020-10" db="EMBL/GenBank/DDBJ databases">
        <title>Taxonomic study of unclassified bacteria belonging to the class Ktedonobacteria.</title>
        <authorList>
            <person name="Yabe S."/>
            <person name="Wang C.M."/>
            <person name="Zheng Y."/>
            <person name="Sakai Y."/>
            <person name="Cavaletti L."/>
            <person name="Monciardini P."/>
            <person name="Donadio S."/>
        </authorList>
    </citation>
    <scope>NUCLEOTIDE SEQUENCE</scope>
    <source>
        <strain evidence="7">SOSP1-1</strain>
    </source>
</reference>
<dbReference type="Pfam" id="PF01526">
    <property type="entry name" value="DDE_Tnp_Tn3"/>
    <property type="match status" value="1"/>
</dbReference>
<accession>A0A8J3I8D8</accession>
<evidence type="ECO:0008006" key="9">
    <source>
        <dbReference type="Google" id="ProtNLM"/>
    </source>
</evidence>
<keyword evidence="3" id="KW-0238">DNA-binding</keyword>
<dbReference type="GO" id="GO:0006313">
    <property type="term" value="P:DNA transposition"/>
    <property type="evidence" value="ECO:0007669"/>
    <property type="project" value="InterPro"/>
</dbReference>
<keyword evidence="2" id="KW-0815">Transposition</keyword>
<protein>
    <recommendedName>
        <fullName evidence="9">Transposase</fullName>
    </recommendedName>
</protein>
<keyword evidence="8" id="KW-1185">Reference proteome</keyword>
<feature type="domain" description="Tn3 transposase DDE" evidence="5">
    <location>
        <begin position="584"/>
        <end position="682"/>
    </location>
</feature>
<evidence type="ECO:0000256" key="3">
    <source>
        <dbReference type="ARBA" id="ARBA00023125"/>
    </source>
</evidence>
<proteinExistence type="inferred from homology"/>
<dbReference type="NCBIfam" id="NF033527">
    <property type="entry name" value="transpos_Tn3"/>
    <property type="match status" value="1"/>
</dbReference>
<comment type="caution">
    <text evidence="7">The sequence shown here is derived from an EMBL/GenBank/DDBJ whole genome shotgun (WGS) entry which is preliminary data.</text>
</comment>
<dbReference type="GO" id="GO:0003677">
    <property type="term" value="F:DNA binding"/>
    <property type="evidence" value="ECO:0007669"/>
    <property type="project" value="UniProtKB-KW"/>
</dbReference>
<evidence type="ECO:0000259" key="5">
    <source>
        <dbReference type="Pfam" id="PF01526"/>
    </source>
</evidence>
<dbReference type="Proteomes" id="UP000612362">
    <property type="component" value="Unassembled WGS sequence"/>
</dbReference>
<gene>
    <name evidence="7" type="ORF">KSX_95520</name>
</gene>
<dbReference type="GO" id="GO:0004803">
    <property type="term" value="F:transposase activity"/>
    <property type="evidence" value="ECO:0007669"/>
    <property type="project" value="InterPro"/>
</dbReference>
<dbReference type="InterPro" id="IPR025296">
    <property type="entry name" value="DUF4158"/>
</dbReference>
<dbReference type="InterPro" id="IPR047653">
    <property type="entry name" value="Tn3-like_transpos"/>
</dbReference>
<name>A0A8J3I8D8_9CHLR</name>
<evidence type="ECO:0000256" key="4">
    <source>
        <dbReference type="ARBA" id="ARBA00023172"/>
    </source>
</evidence>